<comment type="caution">
    <text evidence="3">The sequence shown here is derived from an EMBL/GenBank/DDBJ whole genome shotgun (WGS) entry which is preliminary data.</text>
</comment>
<dbReference type="InterPro" id="IPR051172">
    <property type="entry name" value="Chlamydia_OmcB"/>
</dbReference>
<dbReference type="InParanoid" id="A0A317ZKC4"/>
<name>A0A317ZKC4_9BACT</name>
<dbReference type="Gene3D" id="2.60.40.10">
    <property type="entry name" value="Immunoglobulins"/>
    <property type="match status" value="3"/>
</dbReference>
<dbReference type="EMBL" id="QHJQ01000001">
    <property type="protein sequence ID" value="PXA05472.1"/>
    <property type="molecule type" value="Genomic_DNA"/>
</dbReference>
<protein>
    <recommendedName>
        <fullName evidence="2">DUF11 domain-containing protein</fullName>
    </recommendedName>
</protein>
<dbReference type="InterPro" id="IPR047589">
    <property type="entry name" value="DUF11_rpt"/>
</dbReference>
<feature type="domain" description="DUF11" evidence="2">
    <location>
        <begin position="225"/>
        <end position="308"/>
    </location>
</feature>
<feature type="domain" description="DUF11" evidence="2">
    <location>
        <begin position="117"/>
        <end position="209"/>
    </location>
</feature>
<dbReference type="InterPro" id="IPR001434">
    <property type="entry name" value="OmcB-like_DUF11"/>
</dbReference>
<dbReference type="Pfam" id="PF01345">
    <property type="entry name" value="DUF11"/>
    <property type="match status" value="3"/>
</dbReference>
<dbReference type="NCBIfam" id="TIGR01451">
    <property type="entry name" value="B_ant_repeat"/>
    <property type="match status" value="2"/>
</dbReference>
<dbReference type="PANTHER" id="PTHR34819:SF3">
    <property type="entry name" value="CELL SURFACE PROTEIN"/>
    <property type="match status" value="1"/>
</dbReference>
<evidence type="ECO:0000313" key="4">
    <source>
        <dbReference type="Proteomes" id="UP000247099"/>
    </source>
</evidence>
<gene>
    <name evidence="3" type="ORF">DDZ13_00975</name>
</gene>
<keyword evidence="4" id="KW-1185">Reference proteome</keyword>
<dbReference type="AlphaFoldDB" id="A0A317ZKC4"/>
<dbReference type="PANTHER" id="PTHR34819">
    <property type="entry name" value="LARGE CYSTEINE-RICH PERIPLASMIC PROTEIN OMCB"/>
    <property type="match status" value="1"/>
</dbReference>
<accession>A0A317ZKC4</accession>
<feature type="region of interest" description="Disordered" evidence="1">
    <location>
        <begin position="68"/>
        <end position="90"/>
    </location>
</feature>
<feature type="compositionally biased region" description="Low complexity" evidence="1">
    <location>
        <begin position="75"/>
        <end position="86"/>
    </location>
</feature>
<organism evidence="3 4">
    <name type="scientific">Coraliomargarita sinensis</name>
    <dbReference type="NCBI Taxonomy" id="2174842"/>
    <lineage>
        <taxon>Bacteria</taxon>
        <taxon>Pseudomonadati</taxon>
        <taxon>Verrucomicrobiota</taxon>
        <taxon>Opitutia</taxon>
        <taxon>Puniceicoccales</taxon>
        <taxon>Coraliomargaritaceae</taxon>
        <taxon>Coraliomargarita</taxon>
    </lineage>
</organism>
<evidence type="ECO:0000259" key="2">
    <source>
        <dbReference type="Pfam" id="PF01345"/>
    </source>
</evidence>
<proteinExistence type="predicted"/>
<evidence type="ECO:0000313" key="3">
    <source>
        <dbReference type="EMBL" id="PXA05472.1"/>
    </source>
</evidence>
<dbReference type="InterPro" id="IPR013783">
    <property type="entry name" value="Ig-like_fold"/>
</dbReference>
<reference evidence="3 4" key="1">
    <citation type="submission" date="2018-05" db="EMBL/GenBank/DDBJ databases">
        <title>Coraliomargarita sinensis sp. nov., isolated from a marine solar saltern.</title>
        <authorList>
            <person name="Zhou L.Y."/>
        </authorList>
    </citation>
    <scope>NUCLEOTIDE SEQUENCE [LARGE SCALE GENOMIC DNA]</scope>
    <source>
        <strain evidence="3 4">WN38</strain>
    </source>
</reference>
<feature type="region of interest" description="Disordered" evidence="1">
    <location>
        <begin position="305"/>
        <end position="326"/>
    </location>
</feature>
<sequence>MRIRLRKTTPRQERSFYGHISVTQRILYMRLPAVRKENMKPLTVLVATGLSLFALLYSGCQTAPSAVTSADTGYTTPAQPQSTPTQWRPANEVTRPVQATKADRSGSSDVIFKSNQIKVTKTVLQEASVGGDLIYQIRIEALDDVNNVRVVEAIPAGVQFSSANPPASLSGGNASWNFPSMKKGDSQNIRVSVKPTREGDHTICSTVTVDNAFCLNFFSGQPKLEVVKKGPASIELGEEATWTVTVTNSGSAVASNVVVTDTLPDAFTPTSNLRQSIGDLAPGQTETVTYTAKAVKQGSFQNRAVASYDGSGPDGGGSAGSSPAASSPIAVVQSGIRVRKSGPAEAYVFKPETFQITIENTGDTDLQNVRITDILPKGATVAEKGGGRVSGNAIGWMIPKLPAGSSQLITTKVAATRKGKSTNTVKLLTASGLEASDSVTTDWLAVPGVTVSITDSKDPVRENEAVTYTLQVKNQGDFEPVSGTVTVTFSQGIKPTAVAGDARGKINGQTVTFPRTTLEPGKDTNLSITAEGAAIGAGRAVMEFSADFLTDPVISQEATNVY</sequence>
<feature type="domain" description="DUF11" evidence="2">
    <location>
        <begin position="347"/>
        <end position="438"/>
    </location>
</feature>
<dbReference type="Proteomes" id="UP000247099">
    <property type="component" value="Unassembled WGS sequence"/>
</dbReference>
<evidence type="ECO:0000256" key="1">
    <source>
        <dbReference type="SAM" id="MobiDB-lite"/>
    </source>
</evidence>